<dbReference type="Proteomes" id="UP000789901">
    <property type="component" value="Unassembled WGS sequence"/>
</dbReference>
<feature type="non-terminal residue" evidence="1">
    <location>
        <position position="1"/>
    </location>
</feature>
<evidence type="ECO:0000313" key="1">
    <source>
        <dbReference type="EMBL" id="CAG8849592.1"/>
    </source>
</evidence>
<protein>
    <submittedName>
        <fullName evidence="1">43856_t:CDS:1</fullName>
    </submittedName>
</protein>
<name>A0ABN7X797_GIGMA</name>
<sequence>VFELFEELEIKKNASFNERMICTILRANQVKFLALESYQVMMIELKELNKKVSVISACKKDVDKTELKRKKVGVVNY</sequence>
<comment type="caution">
    <text evidence="1">The sequence shown here is derived from an EMBL/GenBank/DDBJ whole genome shotgun (WGS) entry which is preliminary data.</text>
</comment>
<organism evidence="1 2">
    <name type="scientific">Gigaspora margarita</name>
    <dbReference type="NCBI Taxonomy" id="4874"/>
    <lineage>
        <taxon>Eukaryota</taxon>
        <taxon>Fungi</taxon>
        <taxon>Fungi incertae sedis</taxon>
        <taxon>Mucoromycota</taxon>
        <taxon>Glomeromycotina</taxon>
        <taxon>Glomeromycetes</taxon>
        <taxon>Diversisporales</taxon>
        <taxon>Gigasporaceae</taxon>
        <taxon>Gigaspora</taxon>
    </lineage>
</organism>
<dbReference type="EMBL" id="CAJVQB010097020">
    <property type="protein sequence ID" value="CAG8849592.1"/>
    <property type="molecule type" value="Genomic_DNA"/>
</dbReference>
<keyword evidence="2" id="KW-1185">Reference proteome</keyword>
<evidence type="ECO:0000313" key="2">
    <source>
        <dbReference type="Proteomes" id="UP000789901"/>
    </source>
</evidence>
<reference evidence="1 2" key="1">
    <citation type="submission" date="2021-06" db="EMBL/GenBank/DDBJ databases">
        <authorList>
            <person name="Kallberg Y."/>
            <person name="Tangrot J."/>
            <person name="Rosling A."/>
        </authorList>
    </citation>
    <scope>NUCLEOTIDE SEQUENCE [LARGE SCALE GENOMIC DNA]</scope>
    <source>
        <strain evidence="1 2">120-4 pot B 10/14</strain>
    </source>
</reference>
<proteinExistence type="predicted"/>
<gene>
    <name evidence="1" type="ORF">GMARGA_LOCUS39793</name>
</gene>
<accession>A0ABN7X797</accession>